<dbReference type="RefSeq" id="WP_085879699.1">
    <property type="nucleotide sequence ID" value="NZ_FWFZ01000015.1"/>
</dbReference>
<keyword evidence="3" id="KW-0574">Periplasm</keyword>
<dbReference type="InterPro" id="IPR038404">
    <property type="entry name" value="TRAP_DctP_sf"/>
</dbReference>
<dbReference type="NCBIfam" id="NF037995">
    <property type="entry name" value="TRAP_S1"/>
    <property type="match status" value="1"/>
</dbReference>
<evidence type="ECO:0000313" key="5">
    <source>
        <dbReference type="Proteomes" id="UP000193900"/>
    </source>
</evidence>
<dbReference type="Pfam" id="PF03480">
    <property type="entry name" value="DctP"/>
    <property type="match status" value="1"/>
</dbReference>
<evidence type="ECO:0000256" key="1">
    <source>
        <dbReference type="ARBA" id="ARBA00004418"/>
    </source>
</evidence>
<organism evidence="4 5">
    <name type="scientific">Roseisalinus antarcticus</name>
    <dbReference type="NCBI Taxonomy" id="254357"/>
    <lineage>
        <taxon>Bacteria</taxon>
        <taxon>Pseudomonadati</taxon>
        <taxon>Pseudomonadota</taxon>
        <taxon>Alphaproteobacteria</taxon>
        <taxon>Rhodobacterales</taxon>
        <taxon>Roseobacteraceae</taxon>
        <taxon>Roseisalinus</taxon>
    </lineage>
</organism>
<dbReference type="AlphaFoldDB" id="A0A1Y5TDP8"/>
<dbReference type="EMBL" id="FWFZ01000015">
    <property type="protein sequence ID" value="SLN61750.1"/>
    <property type="molecule type" value="Genomic_DNA"/>
</dbReference>
<gene>
    <name evidence="4" type="ORF">ROA7023_02887</name>
</gene>
<reference evidence="4 5" key="1">
    <citation type="submission" date="2017-03" db="EMBL/GenBank/DDBJ databases">
        <authorList>
            <person name="Afonso C.L."/>
            <person name="Miller P.J."/>
            <person name="Scott M.A."/>
            <person name="Spackman E."/>
            <person name="Goraichik I."/>
            <person name="Dimitrov K.M."/>
            <person name="Suarez D.L."/>
            <person name="Swayne D.E."/>
        </authorList>
    </citation>
    <scope>NUCLEOTIDE SEQUENCE [LARGE SCALE GENOMIC DNA]</scope>
    <source>
        <strain evidence="4 5">CECT 7023</strain>
    </source>
</reference>
<dbReference type="PANTHER" id="PTHR33376:SF4">
    <property type="entry name" value="SIALIC ACID-BINDING PERIPLASMIC PROTEIN SIAP"/>
    <property type="match status" value="1"/>
</dbReference>
<proteinExistence type="predicted"/>
<dbReference type="GO" id="GO:0055085">
    <property type="term" value="P:transmembrane transport"/>
    <property type="evidence" value="ECO:0007669"/>
    <property type="project" value="InterPro"/>
</dbReference>
<sequence length="221" mass="23913">MTERVRERFDGEVLAIWPYPAQMLFCSGPLDGLEDLEGKKVRVFSSALNDLVSHFGATGVTLAFSEVYPSLQRGVIDCAVTASLSGNEANWFEVTDTLYSLPMSWAIQLHVANGDFWEALSEDEQAEMAALFADMEARMWSVAEQATQDGVDCSTGAEPCEIGTPADMTLSEYGAADEALLIEAVEQVVLPGWAEECEAAYPGCTAIWNETVGATTGFSIE</sequence>
<evidence type="ECO:0000313" key="4">
    <source>
        <dbReference type="EMBL" id="SLN61750.1"/>
    </source>
</evidence>
<dbReference type="OrthoDB" id="9799287at2"/>
<dbReference type="GO" id="GO:0042597">
    <property type="term" value="C:periplasmic space"/>
    <property type="evidence" value="ECO:0007669"/>
    <property type="project" value="UniProtKB-SubCell"/>
</dbReference>
<keyword evidence="2" id="KW-0732">Signal</keyword>
<dbReference type="Gene3D" id="3.40.190.170">
    <property type="entry name" value="Bacterial extracellular solute-binding protein, family 7"/>
    <property type="match status" value="1"/>
</dbReference>
<evidence type="ECO:0000256" key="3">
    <source>
        <dbReference type="ARBA" id="ARBA00022764"/>
    </source>
</evidence>
<keyword evidence="5" id="KW-1185">Reference proteome</keyword>
<dbReference type="Proteomes" id="UP000193900">
    <property type="component" value="Unassembled WGS sequence"/>
</dbReference>
<comment type="subcellular location">
    <subcellularLocation>
        <location evidence="1">Periplasm</location>
    </subcellularLocation>
</comment>
<evidence type="ECO:0000256" key="2">
    <source>
        <dbReference type="ARBA" id="ARBA00022729"/>
    </source>
</evidence>
<dbReference type="PANTHER" id="PTHR33376">
    <property type="match status" value="1"/>
</dbReference>
<protein>
    <submittedName>
        <fullName evidence="4">Bacterial extracellular solute-binding protein, family 7</fullName>
    </submittedName>
</protein>
<dbReference type="InterPro" id="IPR018389">
    <property type="entry name" value="DctP_fam"/>
</dbReference>
<accession>A0A1Y5TDP8</accession>
<name>A0A1Y5TDP8_9RHOB</name>